<dbReference type="OrthoDB" id="30840at2759"/>
<organism evidence="5 6">
    <name type="scientific">Marssonina brunnea f. sp. multigermtubi (strain MB_m1)</name>
    <name type="common">Marssonina leaf spot fungus</name>
    <dbReference type="NCBI Taxonomy" id="1072389"/>
    <lineage>
        <taxon>Eukaryota</taxon>
        <taxon>Fungi</taxon>
        <taxon>Dikarya</taxon>
        <taxon>Ascomycota</taxon>
        <taxon>Pezizomycotina</taxon>
        <taxon>Leotiomycetes</taxon>
        <taxon>Helotiales</taxon>
        <taxon>Drepanopezizaceae</taxon>
        <taxon>Drepanopeziza</taxon>
    </lineage>
</organism>
<dbReference type="SUPFAM" id="SSF55729">
    <property type="entry name" value="Acyl-CoA N-acyltransferases (Nat)"/>
    <property type="match status" value="1"/>
</dbReference>
<feature type="compositionally biased region" description="Acidic residues" evidence="3">
    <location>
        <begin position="28"/>
        <end position="40"/>
    </location>
</feature>
<dbReference type="STRING" id="1072389.K1X3E4"/>
<evidence type="ECO:0000256" key="2">
    <source>
        <dbReference type="ARBA" id="ARBA00023315"/>
    </source>
</evidence>
<dbReference type="HOGENOM" id="CLU_061829_0_0_1"/>
<dbReference type="KEGG" id="mbe:MBM_01688"/>
<dbReference type="FunCoup" id="K1X3E4">
    <property type="interactions" value="223"/>
</dbReference>
<dbReference type="RefSeq" id="XP_007289577.1">
    <property type="nucleotide sequence ID" value="XM_007289515.1"/>
</dbReference>
<dbReference type="Gene3D" id="3.40.630.30">
    <property type="match status" value="1"/>
</dbReference>
<dbReference type="OMA" id="WLEHAAF"/>
<dbReference type="PROSITE" id="PS51186">
    <property type="entry name" value="GNAT"/>
    <property type="match status" value="1"/>
</dbReference>
<protein>
    <submittedName>
        <fullName evidence="5">Polyamine acetyltransferase</fullName>
    </submittedName>
</protein>
<feature type="domain" description="N-acetyltransferase" evidence="4">
    <location>
        <begin position="70"/>
        <end position="271"/>
    </location>
</feature>
<evidence type="ECO:0000256" key="3">
    <source>
        <dbReference type="SAM" id="MobiDB-lite"/>
    </source>
</evidence>
<feature type="region of interest" description="Disordered" evidence="3">
    <location>
        <begin position="1"/>
        <end position="49"/>
    </location>
</feature>
<dbReference type="PANTHER" id="PTHR10908:SF0">
    <property type="entry name" value="SEROTONIN N-ACETYLTRANSFERASE"/>
    <property type="match status" value="1"/>
</dbReference>
<dbReference type="AlphaFoldDB" id="K1X3E4"/>
<dbReference type="InterPro" id="IPR051635">
    <property type="entry name" value="SNAT-like"/>
</dbReference>
<dbReference type="EMBL" id="JH921430">
    <property type="protein sequence ID" value="EKD19736.1"/>
    <property type="molecule type" value="Genomic_DNA"/>
</dbReference>
<evidence type="ECO:0000259" key="4">
    <source>
        <dbReference type="PROSITE" id="PS51186"/>
    </source>
</evidence>
<dbReference type="GeneID" id="18757623"/>
<proteinExistence type="predicted"/>
<evidence type="ECO:0000256" key="1">
    <source>
        <dbReference type="ARBA" id="ARBA00022679"/>
    </source>
</evidence>
<accession>K1X3E4</accession>
<dbReference type="Proteomes" id="UP000006753">
    <property type="component" value="Unassembled WGS sequence"/>
</dbReference>
<sequence>MPRDLEDEKPVSTIDSPKSVATERTESPEQEEEEKDEEEMSSPSTDRSRRFVIIPESRRQGRATTTTLHPYTRPLTISDLESCLALENAAFTNPEERASREKFRYRLTQCGEICYGLFCTVIPNDDFKAETLQAAKPVETGRGNGAVTVLLGHVVSTKTTDAVATDASMSVPEDWEDPSPKPSRLGHKEAGRNIVLHSVAVLPGFQGRSIGKTLMMSYIQHINSAGIADKLSLIAHDHKTRWYENLGFTIVGQSEAQFGGGGWIDMSLQLRSLDRRTAYG</sequence>
<dbReference type="GO" id="GO:0005737">
    <property type="term" value="C:cytoplasm"/>
    <property type="evidence" value="ECO:0007669"/>
    <property type="project" value="TreeGrafter"/>
</dbReference>
<evidence type="ECO:0000313" key="6">
    <source>
        <dbReference type="Proteomes" id="UP000006753"/>
    </source>
</evidence>
<keyword evidence="6" id="KW-1185">Reference proteome</keyword>
<reference evidence="5 6" key="1">
    <citation type="journal article" date="2012" name="BMC Genomics">
        <title>Sequencing the genome of Marssonina brunnea reveals fungus-poplar co-evolution.</title>
        <authorList>
            <person name="Zhu S."/>
            <person name="Cao Y.-Z."/>
            <person name="Jiang C."/>
            <person name="Tan B.-Y."/>
            <person name="Wang Z."/>
            <person name="Feng S."/>
            <person name="Zhang L."/>
            <person name="Su X.-H."/>
            <person name="Brejova B."/>
            <person name="Vinar T."/>
            <person name="Xu M."/>
            <person name="Wang M.-X."/>
            <person name="Zhang S.-G."/>
            <person name="Huang M.-R."/>
            <person name="Wu R."/>
            <person name="Zhou Y."/>
        </authorList>
    </citation>
    <scope>NUCLEOTIDE SEQUENCE [LARGE SCALE GENOMIC DNA]</scope>
    <source>
        <strain evidence="5 6">MB_m1</strain>
    </source>
</reference>
<dbReference type="InterPro" id="IPR016181">
    <property type="entry name" value="Acyl_CoA_acyltransferase"/>
</dbReference>
<dbReference type="Pfam" id="PF13673">
    <property type="entry name" value="Acetyltransf_10"/>
    <property type="match status" value="1"/>
</dbReference>
<dbReference type="CDD" id="cd04301">
    <property type="entry name" value="NAT_SF"/>
    <property type="match status" value="1"/>
</dbReference>
<dbReference type="InterPro" id="IPR000182">
    <property type="entry name" value="GNAT_dom"/>
</dbReference>
<dbReference type="PANTHER" id="PTHR10908">
    <property type="entry name" value="SEROTONIN N-ACETYLTRANSFERASE"/>
    <property type="match status" value="1"/>
</dbReference>
<gene>
    <name evidence="5" type="ORF">MBM_01688</name>
</gene>
<keyword evidence="1 5" id="KW-0808">Transferase</keyword>
<dbReference type="GO" id="GO:0004059">
    <property type="term" value="F:aralkylamine N-acetyltransferase activity"/>
    <property type="evidence" value="ECO:0007669"/>
    <property type="project" value="TreeGrafter"/>
</dbReference>
<dbReference type="InParanoid" id="K1X3E4"/>
<feature type="compositionally biased region" description="Basic and acidic residues" evidence="3">
    <location>
        <begin position="1"/>
        <end position="10"/>
    </location>
</feature>
<dbReference type="eggNOG" id="KOG4144">
    <property type="taxonomic scope" value="Eukaryota"/>
</dbReference>
<keyword evidence="2" id="KW-0012">Acyltransferase</keyword>
<evidence type="ECO:0000313" key="5">
    <source>
        <dbReference type="EMBL" id="EKD19736.1"/>
    </source>
</evidence>
<name>K1X3E4_MARBU</name>